<dbReference type="RefSeq" id="XP_049178862.1">
    <property type="nucleotide sequence ID" value="XM_049325587.1"/>
</dbReference>
<gene>
    <name evidence="7" type="ORF">KGF56_004175</name>
</gene>
<name>A0AAI9WWD8_9ASCO</name>
<dbReference type="GeneID" id="73381790"/>
<proteinExistence type="inferred from homology"/>
<dbReference type="AlphaFoldDB" id="A0AAI9WWD8"/>
<keyword evidence="4" id="KW-0653">Protein transport</keyword>
<organism evidence="7 8">
    <name type="scientific">Candida oxycetoniae</name>
    <dbReference type="NCBI Taxonomy" id="497107"/>
    <lineage>
        <taxon>Eukaryota</taxon>
        <taxon>Fungi</taxon>
        <taxon>Dikarya</taxon>
        <taxon>Ascomycota</taxon>
        <taxon>Saccharomycotina</taxon>
        <taxon>Pichiomycetes</taxon>
        <taxon>Debaryomycetaceae</taxon>
        <taxon>Candida/Lodderomyces clade</taxon>
        <taxon>Candida</taxon>
    </lineage>
</organism>
<sequence>MLDYSPSEAELLATYGLGTLRPTRREDVVNIDESYPMRASDLTVEERFKLLNRLDDSTAGKMNILKHEHEHDLEDPLKGKGSNIIQDLMRKGIIQSPGDAVVNNFLVSSQEFNSYKYLTTVHKDTPLAELGSALKVLEKSIHSYTSDLRHDIEVNFEKFVDCKQCIDKLLAEFVNQKTKVQQDRENSKVFNPRRHKLAFTSKGAETTATHGGDISSELEASLNNLITTTSLMIRPISDNRAKEQKIANILEFIKANEFFFNLPLSLIQALSANDNNKFINEYNLYVRQKRQFQRDFEARSNHQAEKIRQESKASQSDSSVLEANLKDLADENALKKTLITTVFNEVDQIASQYRNKVHAELLSLDHEVNSRRGTDSTYTTDNSKFMTLVESLLKISTKGQEKEENFVQLGPITDFLNKQIEILDNDFEYQVGKFDGKFLLMQNKLIDYVASLKVEKRNGSHINYIADKYEKYKEDIKFAKTNEDKMNIIEEAFGTNDSLDLSLVNETWLVLLNFINYLEVLFLRLADKFFNNYAHYYRLGVDPNGTIRDSFLKVIDQVVMVLVTLFADESKDKTGGVQQLESSPSNYKQFVPCYANSLSTAYHLGVIQATVNKFMQRLGKVVGSIGNVSRYQDTNKSLKQLKNSSVQINQKILEAICSTWVNDCSQFYEMEDWKIEGRHNLKDGSCTKLMNIIEYYQLYMIKKIAKIVTVGTEESEFNIVANYPSKRILMSIEIQFMRTLNIVVDSMMKKYNIDRQGLHRNDLAIITTTINNNNSGSSIEIFKILTMNNFDKLSRITYPRLIVEFDKQYSKKLSKQNLKLFTDIDKASLTIIDDILNNEKGYVANITNNFFLAMNPETNGKDVEPSPLSSSPSSSSLAYSKSPLTVDGFVFEVLVYFVKLVHWLKPLTSEEIFVTILNELQMSFLKNILDNFRTNQHFVNATSLLNLNLDCRFIEHIFESSKYLKFNESTSKIYQLLLNEIEAAKKEISDEKILEMYDDIDDVLNQYLKDTAIQFNCF</sequence>
<dbReference type="GO" id="GO:0000145">
    <property type="term" value="C:exocyst"/>
    <property type="evidence" value="ECO:0007669"/>
    <property type="project" value="UniProtKB-UniRule"/>
</dbReference>
<keyword evidence="3 4" id="KW-0268">Exocytosis</keyword>
<evidence type="ECO:0000313" key="8">
    <source>
        <dbReference type="Proteomes" id="UP001202479"/>
    </source>
</evidence>
<evidence type="ECO:0000259" key="6">
    <source>
        <dbReference type="Pfam" id="PF15469"/>
    </source>
</evidence>
<dbReference type="InterPro" id="IPR039481">
    <property type="entry name" value="EXOC2/Sec5_N_dom"/>
</dbReference>
<keyword evidence="8" id="KW-1185">Reference proteome</keyword>
<comment type="similarity">
    <text evidence="1 4">Belongs to the SEC5 family.</text>
</comment>
<accession>A0AAI9WWD8</accession>
<evidence type="ECO:0000256" key="2">
    <source>
        <dbReference type="ARBA" id="ARBA00022448"/>
    </source>
</evidence>
<dbReference type="GO" id="GO:0006887">
    <property type="term" value="P:exocytosis"/>
    <property type="evidence" value="ECO:0007669"/>
    <property type="project" value="UniProtKB-KW"/>
</dbReference>
<evidence type="ECO:0000256" key="4">
    <source>
        <dbReference type="RuleBase" id="RU365069"/>
    </source>
</evidence>
<evidence type="ECO:0000256" key="1">
    <source>
        <dbReference type="ARBA" id="ARBA00010578"/>
    </source>
</evidence>
<dbReference type="Pfam" id="PF15469">
    <property type="entry name" value="Sec5"/>
    <property type="match status" value="1"/>
</dbReference>
<keyword evidence="2 4" id="KW-0813">Transport</keyword>
<dbReference type="PANTHER" id="PTHR13043:SF1">
    <property type="entry name" value="EXOCYST COMPLEX COMPONENT 2"/>
    <property type="match status" value="1"/>
</dbReference>
<dbReference type="Proteomes" id="UP001202479">
    <property type="component" value="Unassembled WGS sequence"/>
</dbReference>
<dbReference type="EMBL" id="JAHUZD010000138">
    <property type="protein sequence ID" value="KAI3403115.2"/>
    <property type="molecule type" value="Genomic_DNA"/>
</dbReference>
<dbReference type="GO" id="GO:0015031">
    <property type="term" value="P:protein transport"/>
    <property type="evidence" value="ECO:0007669"/>
    <property type="project" value="UniProtKB-KW"/>
</dbReference>
<evidence type="ECO:0000313" key="7">
    <source>
        <dbReference type="EMBL" id="KAI3403115.2"/>
    </source>
</evidence>
<dbReference type="InterPro" id="IPR029175">
    <property type="entry name" value="EXOC2/Sec5"/>
</dbReference>
<feature type="domain" description="Exocyst complex component EXOC2/Sec5 N-terminal" evidence="6">
    <location>
        <begin position="74"/>
        <end position="1018"/>
    </location>
</feature>
<protein>
    <recommendedName>
        <fullName evidence="4">Exocyst complex component SEC5</fullName>
    </recommendedName>
</protein>
<dbReference type="PANTHER" id="PTHR13043">
    <property type="entry name" value="EXOCYST COMPLEX COMPONENT SEC5"/>
    <property type="match status" value="1"/>
</dbReference>
<comment type="subunit">
    <text evidence="4">Component of the exocyst complex.</text>
</comment>
<comment type="caution">
    <text evidence="7">The sequence shown here is derived from an EMBL/GenBank/DDBJ whole genome shotgun (WGS) entry which is preliminary data.</text>
</comment>
<keyword evidence="5" id="KW-0175">Coiled coil</keyword>
<comment type="function">
    <text evidence="4">Component of the exocyst complex involved in the docking of exocytic vesicles with fusion sites on the plasma membrane.</text>
</comment>
<evidence type="ECO:0000256" key="3">
    <source>
        <dbReference type="ARBA" id="ARBA00022483"/>
    </source>
</evidence>
<dbReference type="GO" id="GO:0006893">
    <property type="term" value="P:Golgi to plasma membrane transport"/>
    <property type="evidence" value="ECO:0007669"/>
    <property type="project" value="UniProtKB-UniRule"/>
</dbReference>
<feature type="coiled-coil region" evidence="5">
    <location>
        <begin position="967"/>
        <end position="994"/>
    </location>
</feature>
<reference evidence="7" key="1">
    <citation type="journal article" date="2022" name="DNA Res.">
        <title>Genome analysis of five recently described species of the CUG-Ser clade uncovers Candida theae as a new hybrid lineage with pathogenic potential in the Candida parapsilosis species complex.</title>
        <authorList>
            <person name="Mixao V."/>
            <person name="Del Olmo V."/>
            <person name="Hegedusova E."/>
            <person name="Saus E."/>
            <person name="Pryszcz L."/>
            <person name="Cillingova A."/>
            <person name="Nosek J."/>
            <person name="Gabaldon T."/>
        </authorList>
    </citation>
    <scope>NUCLEOTIDE SEQUENCE</scope>
    <source>
        <strain evidence="7">CBS 10844</strain>
    </source>
</reference>
<evidence type="ECO:0000256" key="5">
    <source>
        <dbReference type="SAM" id="Coils"/>
    </source>
</evidence>